<dbReference type="Pfam" id="PF00612">
    <property type="entry name" value="IQ"/>
    <property type="match status" value="1"/>
</dbReference>
<dbReference type="EMBL" id="CALQ01001731">
    <property type="protein sequence ID" value="CCM19106.1"/>
    <property type="molecule type" value="Genomic_DNA"/>
</dbReference>
<gene>
    <name evidence="2" type="primary">LgM4147LRVhigh.34.02170.00400</name>
    <name evidence="2" type="ORF">BN36_3465910</name>
</gene>
<name>A0A1E1J698_LEIGU</name>
<proteinExistence type="predicted"/>
<evidence type="ECO:0000313" key="2">
    <source>
        <dbReference type="EMBL" id="CCM19106.1"/>
    </source>
</evidence>
<dbReference type="Gene3D" id="1.20.5.190">
    <property type="match status" value="1"/>
</dbReference>
<sequence>MPGVPSPAGVEPPPSSLPKTGSAADAARYMDLYLGDKVRLSLEKCLHNKPRDPIRFLAQSLRYLSEQVVASDDAPVAAEVQGEHTQDAPSRRLHWVAPPSVRLENGVRYELHPLAHDFCRAEGTLPAAKTTAPASVFPVVLYREAISSYEVASALRQLHMIDPTAPLVLFVECPTPTSAAFFYEGVAYRCACATGRSAAQAMPPCLTALQGALGAGKVSEFYTTIRAAAAEAVATVQVNFIPSLQVDYLVNFDTLDDALQKAMQTIDPTPAQCPTHSPRWTLPAVLLVSYKPDTARLTYARLLASYGPLYEAAQRASLQAFRTAQLERKRTYTYAFVMEYWAKVQERRQIYAGAARPINSSVKLASSIETKTQADEDTVSTSPAESAAPSCATEKPTAATLLAAVPASGGDKRMPAKFAKRGLLNYDAAHQAEDDVFLLVIRRLEHAAATLIQSVYRGYRARRGYQEAHNALRSSASTSVSNPPLQKSLKDATPAHWPEGPILPPLLRACLERLVREGDTFGSLWGNYVTSLPPESRRCWIYRPVQRHESRDDTEKSGAITDIGGYVREGWVQEELLLPPWRATQPRLHLNLFQRLIDYLALAQCTSLHGSVQLLLDSPGMSVLQRRAYDGIKSVCLNLFHVAYAELRQRQPSGLQRSFSAYMRQSHASVLGWLSTPHMCSLLVRAMQTTSANAVQETWQHGTRSRQRTGNPNTTERSMSLVVQSQLAANECVLIVPCSLSANKIAAPAGTLAASTVWKVAPHLYISPEPLLARDEWVQVVTMMLESVGNRGADAPAPSVEWMTIANFPLCCVDGTPVAAVPRFDTQCVEGVPAYDSFVPRLAAGSQQLTGAHATEDAPAGGSLTSSALAVQVASVVQEWVRGDLARAADVGLKHHICESLSSKSNMVYYTARTRKASVVDGAFTTVLPSATLLREVLQAPHRGGAADQCEKTGKEGSIPCLEDTGSLSATVTPQCFSVQSPEHLEAVGQESVSATWCGGSRTSSIATLPRTSDGTVGWGRIMPSPALPTTRPMAHSLAVPANVQLKAAEELEECALQVLTADDVAKEVSAALPEISFRHTRISMRFFGGPTVLKRLDAFLDRVAETLQRETHAPSLVLAVDLPSQGFYALAAALLVFRLHDTRDISTWSKSKATIAPAVSPVAQHGGVANDARVSFLSTFHEVLEAALLTPSASRAAVQCTPVQVAIQHVSQLMSCAPLPQLNLIASLCLAIEEAEAATAPSHAIVRATQLAEQYALLVLLDYYLWHSHSSFIPTGASLSSRGVLVRMMGNCAFAVFVSTVPAALEWIANIDPWQTSSPDVVHRRYSNALRRWDDKHYVCFGAL</sequence>
<feature type="region of interest" description="Disordered" evidence="1">
    <location>
        <begin position="369"/>
        <end position="393"/>
    </location>
</feature>
<dbReference type="PROSITE" id="PS50096">
    <property type="entry name" value="IQ"/>
    <property type="match status" value="1"/>
</dbReference>
<organism evidence="2">
    <name type="scientific">Leishmania guyanensis</name>
    <dbReference type="NCBI Taxonomy" id="5670"/>
    <lineage>
        <taxon>Eukaryota</taxon>
        <taxon>Discoba</taxon>
        <taxon>Euglenozoa</taxon>
        <taxon>Kinetoplastea</taxon>
        <taxon>Metakinetoplastina</taxon>
        <taxon>Trypanosomatida</taxon>
        <taxon>Trypanosomatidae</taxon>
        <taxon>Leishmaniinae</taxon>
        <taxon>Leishmania</taxon>
        <taxon>Leishmania guyanensis species complex</taxon>
    </lineage>
</organism>
<feature type="compositionally biased region" description="Polar residues" evidence="1">
    <location>
        <begin position="472"/>
        <end position="485"/>
    </location>
</feature>
<protein>
    <submittedName>
        <fullName evidence="2">Uncharacterized protein</fullName>
    </submittedName>
</protein>
<dbReference type="CDD" id="cd23767">
    <property type="entry name" value="IQCD"/>
    <property type="match status" value="1"/>
</dbReference>
<feature type="region of interest" description="Disordered" evidence="1">
    <location>
        <begin position="696"/>
        <end position="715"/>
    </location>
</feature>
<feature type="region of interest" description="Disordered" evidence="1">
    <location>
        <begin position="470"/>
        <end position="494"/>
    </location>
</feature>
<evidence type="ECO:0000256" key="1">
    <source>
        <dbReference type="SAM" id="MobiDB-lite"/>
    </source>
</evidence>
<dbReference type="SMART" id="SM00015">
    <property type="entry name" value="IQ"/>
    <property type="match status" value="1"/>
</dbReference>
<reference evidence="2" key="1">
    <citation type="submission" date="2012-08" db="EMBL/GenBank/DDBJ databases">
        <title>Comparative genomics of metastatic and non-metastatic Leishmania guyanensis provides insights into polygenic factors involved in Leishmania RNA virus infection.</title>
        <authorList>
            <person name="Smith D."/>
            <person name="Hertz-Fowler C."/>
            <person name="Martin R."/>
            <person name="Dickens N."/>
            <person name="Fasel N."/>
            <person name="Falquet L."/>
            <person name="Beverley S."/>
            <person name="Zangger H."/>
            <person name="Calderon-Copete S."/>
            <person name="Mottram J."/>
            <person name="Xenarios I."/>
        </authorList>
    </citation>
    <scope>NUCLEOTIDE SEQUENCE</scope>
    <source>
        <strain evidence="2">MHOM/BR/75/M4147/SSU:IR2SAT-LUC</strain>
    </source>
</reference>
<accession>A0A1E1J698</accession>
<dbReference type="InterPro" id="IPR000048">
    <property type="entry name" value="IQ_motif_EF-hand-BS"/>
</dbReference>
<feature type="region of interest" description="Disordered" evidence="1">
    <location>
        <begin position="1"/>
        <end position="22"/>
    </location>
</feature>